<sequence>MSPGYLSTTRRPNARAFNGRVRRRHGRRKQGSPGPASSNRPYSPDLAPCDFFLFPKLKEVMKGTRFDDADDIKKAVTTELRSIPQESFQQCMQAWQRRMDKCMRCQGDYFEGDNL</sequence>
<gene>
    <name evidence="2" type="ORF">O3P69_003065</name>
</gene>
<feature type="compositionally biased region" description="Basic residues" evidence="1">
    <location>
        <begin position="20"/>
        <end position="30"/>
    </location>
</feature>
<dbReference type="PANTHER" id="PTHR46060:SF1">
    <property type="entry name" value="MARINER MOS1 TRANSPOSASE-LIKE PROTEIN"/>
    <property type="match status" value="1"/>
</dbReference>
<dbReference type="GO" id="GO:0003676">
    <property type="term" value="F:nucleic acid binding"/>
    <property type="evidence" value="ECO:0007669"/>
    <property type="project" value="InterPro"/>
</dbReference>
<proteinExistence type="predicted"/>
<evidence type="ECO:0000256" key="1">
    <source>
        <dbReference type="SAM" id="MobiDB-lite"/>
    </source>
</evidence>
<evidence type="ECO:0000313" key="3">
    <source>
        <dbReference type="Proteomes" id="UP001487740"/>
    </source>
</evidence>
<accession>A0AAW0UIY3</accession>
<feature type="compositionally biased region" description="Polar residues" evidence="1">
    <location>
        <begin position="1"/>
        <end position="11"/>
    </location>
</feature>
<name>A0AAW0UIY3_SCYPA</name>
<dbReference type="InterPro" id="IPR036397">
    <property type="entry name" value="RNaseH_sf"/>
</dbReference>
<dbReference type="Proteomes" id="UP001487740">
    <property type="component" value="Unassembled WGS sequence"/>
</dbReference>
<protein>
    <submittedName>
        <fullName evidence="2">Uncharacterized protein</fullName>
    </submittedName>
</protein>
<comment type="caution">
    <text evidence="2">The sequence shown here is derived from an EMBL/GenBank/DDBJ whole genome shotgun (WGS) entry which is preliminary data.</text>
</comment>
<dbReference type="PANTHER" id="PTHR46060">
    <property type="entry name" value="MARINER MOS1 TRANSPOSASE-LIKE PROTEIN"/>
    <property type="match status" value="1"/>
</dbReference>
<reference evidence="2 3" key="1">
    <citation type="submission" date="2023-03" db="EMBL/GenBank/DDBJ databases">
        <title>High-quality genome of Scylla paramamosain provides insights in environmental adaptation.</title>
        <authorList>
            <person name="Zhang L."/>
        </authorList>
    </citation>
    <scope>NUCLEOTIDE SEQUENCE [LARGE SCALE GENOMIC DNA]</scope>
    <source>
        <strain evidence="2">LZ_2023a</strain>
        <tissue evidence="2">Muscle</tissue>
    </source>
</reference>
<dbReference type="Gene3D" id="3.30.420.10">
    <property type="entry name" value="Ribonuclease H-like superfamily/Ribonuclease H"/>
    <property type="match status" value="1"/>
</dbReference>
<dbReference type="InterPro" id="IPR052709">
    <property type="entry name" value="Transposase-MT_Hybrid"/>
</dbReference>
<dbReference type="AlphaFoldDB" id="A0AAW0UIY3"/>
<dbReference type="EMBL" id="JARAKH010000010">
    <property type="protein sequence ID" value="KAK8400109.1"/>
    <property type="molecule type" value="Genomic_DNA"/>
</dbReference>
<organism evidence="2 3">
    <name type="scientific">Scylla paramamosain</name>
    <name type="common">Mud crab</name>
    <dbReference type="NCBI Taxonomy" id="85552"/>
    <lineage>
        <taxon>Eukaryota</taxon>
        <taxon>Metazoa</taxon>
        <taxon>Ecdysozoa</taxon>
        <taxon>Arthropoda</taxon>
        <taxon>Crustacea</taxon>
        <taxon>Multicrustacea</taxon>
        <taxon>Malacostraca</taxon>
        <taxon>Eumalacostraca</taxon>
        <taxon>Eucarida</taxon>
        <taxon>Decapoda</taxon>
        <taxon>Pleocyemata</taxon>
        <taxon>Brachyura</taxon>
        <taxon>Eubrachyura</taxon>
        <taxon>Portunoidea</taxon>
        <taxon>Portunidae</taxon>
        <taxon>Portuninae</taxon>
        <taxon>Scylla</taxon>
    </lineage>
</organism>
<feature type="region of interest" description="Disordered" evidence="1">
    <location>
        <begin position="1"/>
        <end position="45"/>
    </location>
</feature>
<evidence type="ECO:0000313" key="2">
    <source>
        <dbReference type="EMBL" id="KAK8400109.1"/>
    </source>
</evidence>
<keyword evidence="3" id="KW-1185">Reference proteome</keyword>